<gene>
    <name evidence="1" type="ORF">V0R53_18855</name>
</gene>
<dbReference type="EMBL" id="JAZDQP010000013">
    <property type="protein sequence ID" value="MEE1868451.1"/>
    <property type="molecule type" value="Genomic_DNA"/>
</dbReference>
<evidence type="ECO:0000313" key="1">
    <source>
        <dbReference type="EMBL" id="MEE1868451.1"/>
    </source>
</evidence>
<dbReference type="Proteomes" id="UP001307839">
    <property type="component" value="Unassembled WGS sequence"/>
</dbReference>
<organism evidence="1 2">
    <name type="scientific">Pseudomonas auratipiscis</name>
    <dbReference type="NCBI Taxonomy" id="3115853"/>
    <lineage>
        <taxon>Bacteria</taxon>
        <taxon>Pseudomonadati</taxon>
        <taxon>Pseudomonadota</taxon>
        <taxon>Gammaproteobacteria</taxon>
        <taxon>Pseudomonadales</taxon>
        <taxon>Pseudomonadaceae</taxon>
        <taxon>Pseudomonas</taxon>
    </lineage>
</organism>
<name>A0AB35WUS3_9PSED</name>
<comment type="caution">
    <text evidence="1">The sequence shown here is derived from an EMBL/GenBank/DDBJ whole genome shotgun (WGS) entry which is preliminary data.</text>
</comment>
<proteinExistence type="predicted"/>
<protein>
    <submittedName>
        <fullName evidence="1">Uncharacterized protein</fullName>
    </submittedName>
</protein>
<evidence type="ECO:0000313" key="2">
    <source>
        <dbReference type="Proteomes" id="UP001307839"/>
    </source>
</evidence>
<sequence length="103" mass="12396">MNAYIKFPLMEAQKYAALDAWFARYDDWKLRRDYPNNYHDDLLRQADEMDRLRLIGFVEWRELRVLADQAFLRSVEGGDFPVHRSPTRHSVLSLQHRCHCTEI</sequence>
<dbReference type="RefSeq" id="WP_330080256.1">
    <property type="nucleotide sequence ID" value="NZ_JAZDCU010000030.1"/>
</dbReference>
<reference evidence="1 2" key="1">
    <citation type="submission" date="2024-01" db="EMBL/GenBank/DDBJ databases">
        <title>Unpublished Manusciprt.</title>
        <authorList>
            <person name="Duman M."/>
            <person name="Valdes E.G."/>
            <person name="Ajmi N."/>
            <person name="Altun S."/>
            <person name="Saticioglu I.B."/>
        </authorList>
    </citation>
    <scope>NUCLEOTIDE SEQUENCE [LARGE SCALE GENOMIC DNA]</scope>
    <source>
        <strain evidence="1 2">120P</strain>
    </source>
</reference>
<dbReference type="AlphaFoldDB" id="A0AB35WUS3"/>
<accession>A0AB35WUS3</accession>
<keyword evidence="2" id="KW-1185">Reference proteome</keyword>